<keyword evidence="2" id="KW-1185">Reference proteome</keyword>
<name>A0A1H3DKS1_9RHOB</name>
<dbReference type="RefSeq" id="WP_176847274.1">
    <property type="nucleotide sequence ID" value="NZ_CP061499.1"/>
</dbReference>
<sequence length="345" mass="38694">MNEMLVLTHATERDIDLLLVEEFAASPLFILAILRSISLSELVVEHASVMHSVRRIHSRREIDISVRVQTNAGDVLLLIENKLDTSEQPRQAESYRAEAVEQAAGYHLVRTILVCPQEYRAANAVFAAGFDHAISYESLAKFFETRAARETGELGGRLAHRASMMRQAIEKQRRGYTQVVHPAKRQFTERYVALLRETAPELVPGPSMLRESAADSVTMIFAPETLPKWTFLPQMRIVHQLREANANINFYTWGDHFNELAAQISADLAGTGIRAVPTVNKRNSGRAGLMLVVPTPALDHFTPFDEQIESVRTGIVATRSLREWLISHQDAVRGWAALVPDKKLP</sequence>
<dbReference type="EMBL" id="FNOM01000014">
    <property type="protein sequence ID" value="SDX66718.1"/>
    <property type="molecule type" value="Genomic_DNA"/>
</dbReference>
<protein>
    <submittedName>
        <fullName evidence="1">PD-(D/E)XK nuclease superfamily protein</fullName>
    </submittedName>
</protein>
<dbReference type="AlphaFoldDB" id="A0A1H3DKS1"/>
<dbReference type="STRING" id="564137.SAMN04488238_11415"/>
<evidence type="ECO:0000313" key="2">
    <source>
        <dbReference type="Proteomes" id="UP000198539"/>
    </source>
</evidence>
<gene>
    <name evidence="1" type="ORF">SAMN04488238_11415</name>
</gene>
<dbReference type="Proteomes" id="UP000198539">
    <property type="component" value="Unassembled WGS sequence"/>
</dbReference>
<evidence type="ECO:0000313" key="1">
    <source>
        <dbReference type="EMBL" id="SDX66718.1"/>
    </source>
</evidence>
<proteinExistence type="predicted"/>
<accession>A0A1H3DKS1</accession>
<organism evidence="1 2">
    <name type="scientific">Roseicitreum antarcticum</name>
    <dbReference type="NCBI Taxonomy" id="564137"/>
    <lineage>
        <taxon>Bacteria</taxon>
        <taxon>Pseudomonadati</taxon>
        <taxon>Pseudomonadota</taxon>
        <taxon>Alphaproteobacteria</taxon>
        <taxon>Rhodobacterales</taxon>
        <taxon>Paracoccaceae</taxon>
        <taxon>Roseicitreum</taxon>
    </lineage>
</organism>
<reference evidence="1 2" key="1">
    <citation type="submission" date="2016-10" db="EMBL/GenBank/DDBJ databases">
        <authorList>
            <person name="de Groot N.N."/>
        </authorList>
    </citation>
    <scope>NUCLEOTIDE SEQUENCE [LARGE SCALE GENOMIC DNA]</scope>
    <source>
        <strain evidence="1 2">CGMCC 1.8894</strain>
    </source>
</reference>